<keyword evidence="3" id="KW-1003">Cell membrane</keyword>
<evidence type="ECO:0000256" key="4">
    <source>
        <dbReference type="ARBA" id="ARBA00022692"/>
    </source>
</evidence>
<dbReference type="SUPFAM" id="SSF103088">
    <property type="entry name" value="OmpA-like"/>
    <property type="match status" value="1"/>
</dbReference>
<evidence type="ECO:0000256" key="6">
    <source>
        <dbReference type="ARBA" id="ARBA00023136"/>
    </source>
</evidence>
<proteinExistence type="inferred from homology"/>
<comment type="subcellular location">
    <subcellularLocation>
        <location evidence="1">Cell membrane</location>
        <topology evidence="1">Single-pass membrane protein</topology>
    </subcellularLocation>
</comment>
<comment type="similarity">
    <text evidence="2">Belongs to the MotB family.</text>
</comment>
<evidence type="ECO:0000256" key="2">
    <source>
        <dbReference type="ARBA" id="ARBA00008914"/>
    </source>
</evidence>
<dbReference type="Pfam" id="PF00691">
    <property type="entry name" value="OmpA"/>
    <property type="match status" value="1"/>
</dbReference>
<evidence type="ECO:0000313" key="10">
    <source>
        <dbReference type="EMBL" id="WOJ96620.1"/>
    </source>
</evidence>
<evidence type="ECO:0000256" key="1">
    <source>
        <dbReference type="ARBA" id="ARBA00004162"/>
    </source>
</evidence>
<keyword evidence="11" id="KW-1185">Reference proteome</keyword>
<evidence type="ECO:0000256" key="5">
    <source>
        <dbReference type="ARBA" id="ARBA00022989"/>
    </source>
</evidence>
<accession>A0ABZ0IBW5</accession>
<keyword evidence="5 8" id="KW-1133">Transmembrane helix</keyword>
<keyword evidence="10" id="KW-0966">Cell projection</keyword>
<dbReference type="CDD" id="cd07185">
    <property type="entry name" value="OmpA_C-like"/>
    <property type="match status" value="1"/>
</dbReference>
<dbReference type="InterPro" id="IPR036737">
    <property type="entry name" value="OmpA-like_sf"/>
</dbReference>
<dbReference type="Gene3D" id="3.30.1330.60">
    <property type="entry name" value="OmpA-like domain"/>
    <property type="match status" value="1"/>
</dbReference>
<evidence type="ECO:0000313" key="11">
    <source>
        <dbReference type="Proteomes" id="UP001626549"/>
    </source>
</evidence>
<dbReference type="RefSeq" id="WP_407327297.1">
    <property type="nucleotide sequence ID" value="NZ_CP136865.1"/>
</dbReference>
<keyword evidence="6 7" id="KW-0472">Membrane</keyword>
<evidence type="ECO:0000256" key="8">
    <source>
        <dbReference type="SAM" id="Phobius"/>
    </source>
</evidence>
<keyword evidence="10" id="KW-0969">Cilium</keyword>
<keyword evidence="4 8" id="KW-0812">Transmembrane</keyword>
<dbReference type="Pfam" id="PF13677">
    <property type="entry name" value="MotB_plug"/>
    <property type="match status" value="1"/>
</dbReference>
<feature type="transmembrane region" description="Helical" evidence="8">
    <location>
        <begin position="12"/>
        <end position="35"/>
    </location>
</feature>
<dbReference type="PANTHER" id="PTHR30329:SF21">
    <property type="entry name" value="LIPOPROTEIN YIAD-RELATED"/>
    <property type="match status" value="1"/>
</dbReference>
<reference evidence="10 11" key="1">
    <citation type="submission" date="2023-10" db="EMBL/GenBank/DDBJ databases">
        <title>Two novel species belonging to the OM43/NOR5 clade.</title>
        <authorList>
            <person name="Park M."/>
        </authorList>
    </citation>
    <scope>NUCLEOTIDE SEQUENCE [LARGE SCALE GENOMIC DNA]</scope>
    <source>
        <strain evidence="10 11">IMCC45268</strain>
    </source>
</reference>
<evidence type="ECO:0000256" key="7">
    <source>
        <dbReference type="PROSITE-ProRule" id="PRU00473"/>
    </source>
</evidence>
<organism evidence="10 11">
    <name type="scientific">Congregibacter brevis</name>
    <dbReference type="NCBI Taxonomy" id="3081201"/>
    <lineage>
        <taxon>Bacteria</taxon>
        <taxon>Pseudomonadati</taxon>
        <taxon>Pseudomonadota</taxon>
        <taxon>Gammaproteobacteria</taxon>
        <taxon>Cellvibrionales</taxon>
        <taxon>Halieaceae</taxon>
        <taxon>Congregibacter</taxon>
    </lineage>
</organism>
<feature type="domain" description="OmpA-like" evidence="9">
    <location>
        <begin position="154"/>
        <end position="275"/>
    </location>
</feature>
<dbReference type="EMBL" id="CP136865">
    <property type="protein sequence ID" value="WOJ96620.1"/>
    <property type="molecule type" value="Genomic_DNA"/>
</dbReference>
<dbReference type="PANTHER" id="PTHR30329">
    <property type="entry name" value="STATOR ELEMENT OF FLAGELLAR MOTOR COMPLEX"/>
    <property type="match status" value="1"/>
</dbReference>
<dbReference type="InterPro" id="IPR025713">
    <property type="entry name" value="MotB-like_N_dom"/>
</dbReference>
<keyword evidence="10" id="KW-0282">Flagellum</keyword>
<sequence>MMGEDEGPPGTPAWMATFADLMSLLMCFFVLLLSFSEMDVEKFKQIAGSMKVAFGVQNQFELDSIPMGTSVVATEFSPGQTDDSIVETIQQVTDQTTDPSLRVGEGEMEDIEAEELLQQKITALLAETSADAEKLQDMLEDEVQTGKVDVESDGRTITVRIREQGSFPSGSATLNTDFVPVMERIRDALTEIPGTISIEGHTDSTPLRGGRYESNWGLSSSRALSVTHELLREGLLKDDRMMVVGFADTRPFTFNDTVEGRASNRRVEIVIRQGIEDAEESELKSIRDINPDALDILGIE</sequence>
<name>A0ABZ0IBW5_9GAMM</name>
<protein>
    <submittedName>
        <fullName evidence="10">Flagellar motor protein MotB</fullName>
    </submittedName>
</protein>
<dbReference type="PROSITE" id="PS51123">
    <property type="entry name" value="OMPA_2"/>
    <property type="match status" value="1"/>
</dbReference>
<dbReference type="InterPro" id="IPR006665">
    <property type="entry name" value="OmpA-like"/>
</dbReference>
<gene>
    <name evidence="10" type="ORF">R0137_15415</name>
</gene>
<dbReference type="InterPro" id="IPR050330">
    <property type="entry name" value="Bact_OuterMem_StrucFunc"/>
</dbReference>
<evidence type="ECO:0000259" key="9">
    <source>
        <dbReference type="PROSITE" id="PS51123"/>
    </source>
</evidence>
<dbReference type="NCBIfam" id="NF006508">
    <property type="entry name" value="PRK08944.1"/>
    <property type="match status" value="1"/>
</dbReference>
<dbReference type="Proteomes" id="UP001626549">
    <property type="component" value="Chromosome"/>
</dbReference>
<evidence type="ECO:0000256" key="3">
    <source>
        <dbReference type="ARBA" id="ARBA00022475"/>
    </source>
</evidence>